<gene>
    <name evidence="3" type="ORF">JMJ35_009728</name>
</gene>
<feature type="compositionally biased region" description="Basic and acidic residues" evidence="2">
    <location>
        <begin position="79"/>
        <end position="90"/>
    </location>
</feature>
<organism evidence="3 4">
    <name type="scientific">Cladonia borealis</name>
    <dbReference type="NCBI Taxonomy" id="184061"/>
    <lineage>
        <taxon>Eukaryota</taxon>
        <taxon>Fungi</taxon>
        <taxon>Dikarya</taxon>
        <taxon>Ascomycota</taxon>
        <taxon>Pezizomycotina</taxon>
        <taxon>Lecanoromycetes</taxon>
        <taxon>OSLEUM clade</taxon>
        <taxon>Lecanoromycetidae</taxon>
        <taxon>Lecanorales</taxon>
        <taxon>Lecanorineae</taxon>
        <taxon>Cladoniaceae</taxon>
        <taxon>Cladonia</taxon>
    </lineage>
</organism>
<evidence type="ECO:0000313" key="3">
    <source>
        <dbReference type="EMBL" id="KAK0507839.1"/>
    </source>
</evidence>
<proteinExistence type="predicted"/>
<dbReference type="GO" id="GO:0000149">
    <property type="term" value="F:SNARE binding"/>
    <property type="evidence" value="ECO:0007669"/>
    <property type="project" value="TreeGrafter"/>
</dbReference>
<comment type="caution">
    <text evidence="3">The sequence shown here is derived from an EMBL/GenBank/DDBJ whole genome shotgun (WGS) entry which is preliminary data.</text>
</comment>
<dbReference type="GO" id="GO:0000323">
    <property type="term" value="C:lytic vacuole"/>
    <property type="evidence" value="ECO:0007669"/>
    <property type="project" value="TreeGrafter"/>
</dbReference>
<dbReference type="AlphaFoldDB" id="A0AA39V1V2"/>
<name>A0AA39V1V2_9LECA</name>
<evidence type="ECO:0008006" key="5">
    <source>
        <dbReference type="Google" id="ProtNLM"/>
    </source>
</evidence>
<feature type="compositionally biased region" description="Basic residues" evidence="2">
    <location>
        <begin position="115"/>
        <end position="127"/>
    </location>
</feature>
<dbReference type="PANTHER" id="PTHR15157:SF5">
    <property type="entry name" value="UV RADIATION RESISTANCE-ASSOCIATED GENE PROTEIN"/>
    <property type="match status" value="1"/>
</dbReference>
<keyword evidence="4" id="KW-1185">Reference proteome</keyword>
<dbReference type="PANTHER" id="PTHR15157">
    <property type="entry name" value="UV RADIATION RESISTANCE-ASSOCIATED GENE PROTEIN"/>
    <property type="match status" value="1"/>
</dbReference>
<protein>
    <recommendedName>
        <fullName evidence="5">UV radiation resistance protein</fullName>
    </recommendedName>
</protein>
<feature type="region of interest" description="Disordered" evidence="2">
    <location>
        <begin position="568"/>
        <end position="610"/>
    </location>
</feature>
<feature type="region of interest" description="Disordered" evidence="2">
    <location>
        <begin position="49"/>
        <end position="135"/>
    </location>
</feature>
<feature type="compositionally biased region" description="Polar residues" evidence="2">
    <location>
        <begin position="91"/>
        <end position="103"/>
    </location>
</feature>
<evidence type="ECO:0000313" key="4">
    <source>
        <dbReference type="Proteomes" id="UP001166286"/>
    </source>
</evidence>
<sequence length="610" mass="67700">MSMAKINDDGISAFDDIKGLSRDRPWLLPSNRKLRHLQGISVRNLALSRPLSRARGKTIDDESLPHALKTPAKVLAQRENPKLEHSRSSNDLKSSPSKVNGVSRTEHSDSDVTAKRRPSASKLRRRSTLNWTNAPPRVRQTKLEDVVRDRMADTWFSIHCSNSPDPIYVSEVIEKAMNPSFRFFDLNIYGPSVTRLEELTVKYWAKTENMGIYTLLVELQLCLRSLQFIGKTLESFHHPLPHNCILFHLSDGIYTSFTDLPLDQAVIAPAKAPKQSQVLQPTSSFDALMRLSNLDDCIQDALSTREKLASQINSLLEEQKESNHTINAASEAEQSLASTTRFLATSRKLLKTAEARRTELQISLEARRAAIASGKLAQQKAQSHLASAQANLPSSRSLLHTTRAEISGQLRRICEDLLCIYPIEPFEQKPLSFTIRGLHLPNATSISVEDADPLITAAALGYLAHIVHLLSLYLSSPIPYPPTPHGSTSTILDPISTNMPSLAARTFPLYQKGAVTYRFEYGVFLLNSDIELLMSRQGSRMVDLRHTLPNLKYLLTVLTTGKGQLPLRKKGGSKAVGNGGTIEGRRLANAEEVEKDLHSNGKIPATGTFD</sequence>
<dbReference type="GO" id="GO:0035493">
    <property type="term" value="P:SNARE complex assembly"/>
    <property type="evidence" value="ECO:0007669"/>
    <property type="project" value="TreeGrafter"/>
</dbReference>
<dbReference type="EMBL" id="JAFEKC020000022">
    <property type="protein sequence ID" value="KAK0507839.1"/>
    <property type="molecule type" value="Genomic_DNA"/>
</dbReference>
<dbReference type="GO" id="GO:0034272">
    <property type="term" value="C:phosphatidylinositol 3-kinase complex, class III, type II"/>
    <property type="evidence" value="ECO:0007669"/>
    <property type="project" value="InterPro"/>
</dbReference>
<feature type="compositionally biased region" description="Basic and acidic residues" evidence="2">
    <location>
        <begin position="104"/>
        <end position="114"/>
    </location>
</feature>
<evidence type="ECO:0000256" key="1">
    <source>
        <dbReference type="ARBA" id="ARBA00023054"/>
    </source>
</evidence>
<dbReference type="Pfam" id="PF17649">
    <property type="entry name" value="VPS38"/>
    <property type="match status" value="1"/>
</dbReference>
<dbReference type="Proteomes" id="UP001166286">
    <property type="component" value="Unassembled WGS sequence"/>
</dbReference>
<dbReference type="InterPro" id="IPR040939">
    <property type="entry name" value="Vps38"/>
</dbReference>
<reference evidence="3" key="1">
    <citation type="submission" date="2023-03" db="EMBL/GenBank/DDBJ databases">
        <title>Complete genome of Cladonia borealis.</title>
        <authorList>
            <person name="Park H."/>
        </authorList>
    </citation>
    <scope>NUCLEOTIDE SEQUENCE</scope>
    <source>
        <strain evidence="3">ANT050790</strain>
    </source>
</reference>
<accession>A0AA39V1V2</accession>
<dbReference type="GO" id="GO:0005768">
    <property type="term" value="C:endosome"/>
    <property type="evidence" value="ECO:0007669"/>
    <property type="project" value="TreeGrafter"/>
</dbReference>
<keyword evidence="1" id="KW-0175">Coiled coil</keyword>
<evidence type="ECO:0000256" key="2">
    <source>
        <dbReference type="SAM" id="MobiDB-lite"/>
    </source>
</evidence>